<reference evidence="1" key="1">
    <citation type="submission" date="2023-09" db="EMBL/GenBank/DDBJ databases">
        <title>Vallitalea sediminicola and Vallitalea maricola sp. nov., anaerobic bacteria isolated from marine sediment.</title>
        <authorList>
            <person name="Hirano S."/>
            <person name="Maeda A."/>
            <person name="Terahara T."/>
            <person name="Mori K."/>
            <person name="Hamada M."/>
            <person name="Matsumoto R."/>
            <person name="Kobayashi T."/>
        </authorList>
    </citation>
    <scope>NUCLEOTIDE SEQUENCE</scope>
    <source>
        <strain evidence="1">AN17-2</strain>
    </source>
</reference>
<name>A0ACB5UJW1_9FIRM</name>
<protein>
    <submittedName>
        <fullName evidence="1">Uncharacterized protein</fullName>
    </submittedName>
</protein>
<comment type="caution">
    <text evidence="1">The sequence shown here is derived from an EMBL/GenBank/DDBJ whole genome shotgun (WGS) entry which is preliminary data.</text>
</comment>
<keyword evidence="2" id="KW-1185">Reference proteome</keyword>
<dbReference type="EMBL" id="BTPU01000031">
    <property type="protein sequence ID" value="GMQ62840.1"/>
    <property type="molecule type" value="Genomic_DNA"/>
</dbReference>
<accession>A0ACB5UJW1</accession>
<proteinExistence type="predicted"/>
<sequence length="377" mass="42692">MFSEFIKAFGLIFIAEMGDKTQILAMAFATRYKVKAVLGGIFLGALLNHGLAVILGSYLCRFIPVNTLGMIAGFAFIGFSIWTLKIEEEDSEENNKTMSLGPVFTVATAFFIGELGDKTQLTAITLSTDASYPLIILLGTVSGMIVTGGLGIFIGRKLGNKIPEFIIKLIAASIFMIFGIAKLFSTVPKSYLQPVYVILFLMIVTTIFIIRLRALLKAREEEKASKYLKTSQMLYDYYAQLDNKIEEICLGKKYCGKCDRDKCIVGYTKSLMEQVKINTNDYDTIIEFDENFISVINDSKRDRVIEALITVITILNNDNINEKDKENVNKIRRNFERILFKRSINEFENWTRYVESVKELDKKIGERLSSDLCINRE</sequence>
<evidence type="ECO:0000313" key="1">
    <source>
        <dbReference type="EMBL" id="GMQ62840.1"/>
    </source>
</evidence>
<dbReference type="Proteomes" id="UP001374599">
    <property type="component" value="Unassembled WGS sequence"/>
</dbReference>
<organism evidence="1 2">
    <name type="scientific">Vallitalea maricola</name>
    <dbReference type="NCBI Taxonomy" id="3074433"/>
    <lineage>
        <taxon>Bacteria</taxon>
        <taxon>Bacillati</taxon>
        <taxon>Bacillota</taxon>
        <taxon>Clostridia</taxon>
        <taxon>Lachnospirales</taxon>
        <taxon>Vallitaleaceae</taxon>
        <taxon>Vallitalea</taxon>
    </lineage>
</organism>
<evidence type="ECO:0000313" key="2">
    <source>
        <dbReference type="Proteomes" id="UP001374599"/>
    </source>
</evidence>
<gene>
    <name evidence="1" type="ORF">AN2V17_20720</name>
</gene>